<reference evidence="3 4" key="1">
    <citation type="submission" date="2017-04" db="EMBL/GenBank/DDBJ databases">
        <authorList>
            <person name="Afonso C.L."/>
            <person name="Miller P.J."/>
            <person name="Scott M.A."/>
            <person name="Spackman E."/>
            <person name="Goraichik I."/>
            <person name="Dimitrov K.M."/>
            <person name="Suarez D.L."/>
            <person name="Swayne D.E."/>
        </authorList>
    </citation>
    <scope>NUCLEOTIDE SEQUENCE [LARGE SCALE GENOMIC DNA]</scope>
    <source>
        <strain evidence="3 4">USBA 355</strain>
    </source>
</reference>
<feature type="active site" description="Proton acceptor" evidence="1">
    <location>
        <position position="65"/>
    </location>
</feature>
<feature type="domain" description="Sulphotransferase Stf0" evidence="2">
    <location>
        <begin position="36"/>
        <end position="255"/>
    </location>
</feature>
<dbReference type="Pfam" id="PF09037">
    <property type="entry name" value="Sulphotransf"/>
    <property type="match status" value="1"/>
</dbReference>
<dbReference type="InterPro" id="IPR027417">
    <property type="entry name" value="P-loop_NTPase"/>
</dbReference>
<evidence type="ECO:0000259" key="2">
    <source>
        <dbReference type="Pfam" id="PF09037"/>
    </source>
</evidence>
<dbReference type="STRING" id="560819.SAMN05428998_11441"/>
<dbReference type="InterPro" id="IPR024628">
    <property type="entry name" value="Sulfotransferase_Stf0_dom"/>
</dbReference>
<organism evidence="3 4">
    <name type="scientific">Tistlia consotensis USBA 355</name>
    <dbReference type="NCBI Taxonomy" id="560819"/>
    <lineage>
        <taxon>Bacteria</taxon>
        <taxon>Pseudomonadati</taxon>
        <taxon>Pseudomonadota</taxon>
        <taxon>Alphaproteobacteria</taxon>
        <taxon>Rhodospirillales</taxon>
        <taxon>Rhodovibrionaceae</taxon>
        <taxon>Tistlia</taxon>
    </lineage>
</organism>
<accession>A0A1Y6C1L6</accession>
<dbReference type="Proteomes" id="UP000192917">
    <property type="component" value="Unassembled WGS sequence"/>
</dbReference>
<dbReference type="GO" id="GO:0016740">
    <property type="term" value="F:transferase activity"/>
    <property type="evidence" value="ECO:0007669"/>
    <property type="project" value="UniProtKB-KW"/>
</dbReference>
<gene>
    <name evidence="3" type="ORF">SAMN05428998_11441</name>
</gene>
<evidence type="ECO:0000313" key="3">
    <source>
        <dbReference type="EMBL" id="SMF40735.1"/>
    </source>
</evidence>
<evidence type="ECO:0000256" key="1">
    <source>
        <dbReference type="PIRSR" id="PIRSR021497-1"/>
    </source>
</evidence>
<dbReference type="InterPro" id="IPR015124">
    <property type="entry name" value="Stf0"/>
</dbReference>
<evidence type="ECO:0000313" key="4">
    <source>
        <dbReference type="Proteomes" id="UP000192917"/>
    </source>
</evidence>
<dbReference type="SUPFAM" id="SSF52540">
    <property type="entry name" value="P-loop containing nucleoside triphosphate hydrolases"/>
    <property type="match status" value="1"/>
</dbReference>
<dbReference type="Gene3D" id="3.40.50.300">
    <property type="entry name" value="P-loop containing nucleotide triphosphate hydrolases"/>
    <property type="match status" value="1"/>
</dbReference>
<keyword evidence="4" id="KW-1185">Reference proteome</keyword>
<dbReference type="EMBL" id="FWZX01000014">
    <property type="protein sequence ID" value="SMF40735.1"/>
    <property type="molecule type" value="Genomic_DNA"/>
</dbReference>
<keyword evidence="3" id="KW-0808">Transferase</keyword>
<name>A0A1Y6C1L6_9PROT</name>
<sequence length="260" mass="28753">MTASAVLAETARFALNNPLIDACFDQPDFEGTPRLAYVVGSTRRSGSTYLSSLLAATGVLGVPTEYLKSSGPNKDLLARAGHDPEDRSVEGYAAALIRLRTTPNGVFGLHAHFDQFAVGLRHHLFGRLLPVPRFIHIRRRDLLGQAISLIHARQTDQWTSLGKGGGAPTYDGKAIREALHGLIQQNANWDLYFAEAGVEPFFLFYEDLVADPERLVAGICAFLGVEWDGRFAQPRAPLERQSDPVKQQWRERFLAERRGG</sequence>
<proteinExistence type="predicted"/>
<dbReference type="PIRSF" id="PIRSF021497">
    <property type="entry name" value="Sulphotransferase_Stf0"/>
    <property type="match status" value="1"/>
</dbReference>
<protein>
    <submittedName>
        <fullName evidence="3">LPS sulfotransferase NodH</fullName>
    </submittedName>
</protein>
<dbReference type="AlphaFoldDB" id="A0A1Y6C1L6"/>